<organism evidence="3 4">
    <name type="scientific">Clunio marinus</name>
    <dbReference type="NCBI Taxonomy" id="568069"/>
    <lineage>
        <taxon>Eukaryota</taxon>
        <taxon>Metazoa</taxon>
        <taxon>Ecdysozoa</taxon>
        <taxon>Arthropoda</taxon>
        <taxon>Hexapoda</taxon>
        <taxon>Insecta</taxon>
        <taxon>Pterygota</taxon>
        <taxon>Neoptera</taxon>
        <taxon>Endopterygota</taxon>
        <taxon>Diptera</taxon>
        <taxon>Nematocera</taxon>
        <taxon>Chironomoidea</taxon>
        <taxon>Chironomidae</taxon>
        <taxon>Clunio</taxon>
    </lineage>
</organism>
<proteinExistence type="inferred from homology"/>
<dbReference type="SMART" id="SM00174">
    <property type="entry name" value="RHO"/>
    <property type="match status" value="1"/>
</dbReference>
<dbReference type="NCBIfam" id="TIGR00231">
    <property type="entry name" value="small_GTP"/>
    <property type="match status" value="1"/>
</dbReference>
<dbReference type="InterPro" id="IPR005225">
    <property type="entry name" value="Small_GTP-bd"/>
</dbReference>
<dbReference type="PRINTS" id="PR00449">
    <property type="entry name" value="RASTRNSFRMNG"/>
</dbReference>
<gene>
    <name evidence="3" type="ORF">CLUMA_CG006084</name>
</gene>
<dbReference type="PROSITE" id="PS51419">
    <property type="entry name" value="RAB"/>
    <property type="match status" value="1"/>
</dbReference>
<dbReference type="GO" id="GO:0003924">
    <property type="term" value="F:GTPase activity"/>
    <property type="evidence" value="ECO:0007669"/>
    <property type="project" value="InterPro"/>
</dbReference>
<dbReference type="EMBL" id="CVRI01000030">
    <property type="protein sequence ID" value="CRK92522.1"/>
    <property type="molecule type" value="Genomic_DNA"/>
</dbReference>
<dbReference type="AlphaFoldDB" id="A0A1J1HY87"/>
<dbReference type="GO" id="GO:0005246">
    <property type="term" value="F:calcium channel regulator activity"/>
    <property type="evidence" value="ECO:0007669"/>
    <property type="project" value="TreeGrafter"/>
</dbReference>
<comment type="similarity">
    <text evidence="1">Belongs to the small GTPase superfamily. RGK family.</text>
</comment>
<protein>
    <submittedName>
        <fullName evidence="3">CLUMA_CG006084, isoform A</fullName>
    </submittedName>
</protein>
<dbReference type="Gene3D" id="3.40.50.300">
    <property type="entry name" value="P-loop containing nucleotide triphosphate hydrolases"/>
    <property type="match status" value="1"/>
</dbReference>
<keyword evidence="2" id="KW-0597">Phosphoprotein</keyword>
<dbReference type="PANTHER" id="PTHR45775">
    <property type="entry name" value="RAD, GEM/KIR FAMILY MEMBER 2, ISOFORM C"/>
    <property type="match status" value="1"/>
</dbReference>
<dbReference type="PROSITE" id="PS51421">
    <property type="entry name" value="RAS"/>
    <property type="match status" value="1"/>
</dbReference>
<name>A0A1J1HY87_9DIPT</name>
<dbReference type="Pfam" id="PF00071">
    <property type="entry name" value="Ras"/>
    <property type="match status" value="1"/>
</dbReference>
<dbReference type="STRING" id="568069.A0A1J1HY87"/>
<dbReference type="SMART" id="SM00173">
    <property type="entry name" value="RAS"/>
    <property type="match status" value="1"/>
</dbReference>
<dbReference type="SMART" id="SM00175">
    <property type="entry name" value="RAB"/>
    <property type="match status" value="1"/>
</dbReference>
<dbReference type="PANTHER" id="PTHR45775:SF6">
    <property type="entry name" value="RAD, GEM_KIR FAMILY MEMBER 2, ISOFORM C"/>
    <property type="match status" value="1"/>
</dbReference>
<evidence type="ECO:0000256" key="2">
    <source>
        <dbReference type="ARBA" id="ARBA00022553"/>
    </source>
</evidence>
<dbReference type="Proteomes" id="UP000183832">
    <property type="component" value="Unassembled WGS sequence"/>
</dbReference>
<evidence type="ECO:0000313" key="3">
    <source>
        <dbReference type="EMBL" id="CRK92522.1"/>
    </source>
</evidence>
<evidence type="ECO:0000313" key="4">
    <source>
        <dbReference type="Proteomes" id="UP000183832"/>
    </source>
</evidence>
<dbReference type="SUPFAM" id="SSF52540">
    <property type="entry name" value="P-loop containing nucleoside triphosphate hydrolases"/>
    <property type="match status" value="1"/>
</dbReference>
<keyword evidence="4" id="KW-1185">Reference proteome</keyword>
<evidence type="ECO:0000256" key="1">
    <source>
        <dbReference type="ARBA" id="ARBA00008846"/>
    </source>
</evidence>
<dbReference type="GO" id="GO:0005886">
    <property type="term" value="C:plasma membrane"/>
    <property type="evidence" value="ECO:0007669"/>
    <property type="project" value="TreeGrafter"/>
</dbReference>
<dbReference type="FunFam" id="3.40.50.300:FF:000664">
    <property type="entry name" value="Uncharacterized protein, isoform B"/>
    <property type="match status" value="1"/>
</dbReference>
<accession>A0A1J1HY87</accession>
<dbReference type="GO" id="GO:0005525">
    <property type="term" value="F:GTP binding"/>
    <property type="evidence" value="ECO:0007669"/>
    <property type="project" value="InterPro"/>
</dbReference>
<dbReference type="OrthoDB" id="5239715at2759"/>
<dbReference type="CDD" id="cd04148">
    <property type="entry name" value="RGK"/>
    <property type="match status" value="1"/>
</dbReference>
<dbReference type="InterPro" id="IPR001806">
    <property type="entry name" value="Small_GTPase"/>
</dbReference>
<reference evidence="3 4" key="1">
    <citation type="submission" date="2015-04" db="EMBL/GenBank/DDBJ databases">
        <authorList>
            <person name="Syromyatnikov M.Y."/>
            <person name="Popov V.N."/>
        </authorList>
    </citation>
    <scope>NUCLEOTIDE SEQUENCE [LARGE SCALE GENOMIC DNA]</scope>
</reference>
<dbReference type="InterPro" id="IPR051641">
    <property type="entry name" value="RGK_GTP-binding_reg"/>
</dbReference>
<sequence length="273" mass="30308">MSVSQSIELNGTFAHLIEQTLKLSERSPFDGSCCGGYTGGDDTKSCSSDSEPTPSPRYRVVMLGDSATGKTALVNQFMTSEYMHTYDASLDDEFGEKTVSILLDGEESEMIFIDHPASEMSVENSLSTYEPHACIIVYSIVQKSSFRCAEEILNYLWRENVTKDKAVIVVGNKADLARSRAISTTEGKQLAASRDVKFIETSSGIQHNVDELLVGILKQIRLKETREKKQSSSKMKNSRTHSSLHMAKEILQKICFSQLDISKSKSCENLHVL</sequence>
<dbReference type="InterPro" id="IPR027417">
    <property type="entry name" value="P-loop_NTPase"/>
</dbReference>